<name>A0A7J6B124_AMEME</name>
<evidence type="ECO:0000313" key="2">
    <source>
        <dbReference type="EMBL" id="KAF4088824.1"/>
    </source>
</evidence>
<dbReference type="Proteomes" id="UP000593565">
    <property type="component" value="Unassembled WGS sequence"/>
</dbReference>
<gene>
    <name evidence="2" type="ORF">AMELA_G00059140</name>
</gene>
<feature type="compositionally biased region" description="Basic and acidic residues" evidence="1">
    <location>
        <begin position="109"/>
        <end position="118"/>
    </location>
</feature>
<keyword evidence="3" id="KW-1185">Reference proteome</keyword>
<feature type="compositionally biased region" description="Low complexity" evidence="1">
    <location>
        <begin position="119"/>
        <end position="146"/>
    </location>
</feature>
<feature type="compositionally biased region" description="Basic and acidic residues" evidence="1">
    <location>
        <begin position="84"/>
        <end position="96"/>
    </location>
</feature>
<comment type="caution">
    <text evidence="2">The sequence shown here is derived from an EMBL/GenBank/DDBJ whole genome shotgun (WGS) entry which is preliminary data.</text>
</comment>
<feature type="region of interest" description="Disordered" evidence="1">
    <location>
        <begin position="45"/>
        <end position="245"/>
    </location>
</feature>
<dbReference type="EMBL" id="JAAGNN010000005">
    <property type="protein sequence ID" value="KAF4088824.1"/>
    <property type="molecule type" value="Genomic_DNA"/>
</dbReference>
<feature type="compositionally biased region" description="Low complexity" evidence="1">
    <location>
        <begin position="163"/>
        <end position="172"/>
    </location>
</feature>
<evidence type="ECO:0000256" key="1">
    <source>
        <dbReference type="SAM" id="MobiDB-lite"/>
    </source>
</evidence>
<protein>
    <submittedName>
        <fullName evidence="2">Uncharacterized protein</fullName>
    </submittedName>
</protein>
<feature type="compositionally biased region" description="Low complexity" evidence="1">
    <location>
        <begin position="209"/>
        <end position="223"/>
    </location>
</feature>
<feature type="compositionally biased region" description="Basic and acidic residues" evidence="1">
    <location>
        <begin position="51"/>
        <end position="62"/>
    </location>
</feature>
<proteinExistence type="predicted"/>
<organism evidence="2 3">
    <name type="scientific">Ameiurus melas</name>
    <name type="common">Black bullhead</name>
    <name type="synonym">Silurus melas</name>
    <dbReference type="NCBI Taxonomy" id="219545"/>
    <lineage>
        <taxon>Eukaryota</taxon>
        <taxon>Metazoa</taxon>
        <taxon>Chordata</taxon>
        <taxon>Craniata</taxon>
        <taxon>Vertebrata</taxon>
        <taxon>Euteleostomi</taxon>
        <taxon>Actinopterygii</taxon>
        <taxon>Neopterygii</taxon>
        <taxon>Teleostei</taxon>
        <taxon>Ostariophysi</taxon>
        <taxon>Siluriformes</taxon>
        <taxon>Ictaluridae</taxon>
        <taxon>Ameiurus</taxon>
    </lineage>
</organism>
<feature type="compositionally biased region" description="Polar residues" evidence="1">
    <location>
        <begin position="147"/>
        <end position="161"/>
    </location>
</feature>
<sequence length="268" mass="29940">MVSDLFLVQDQNEYINFNCDGCVTDAVWSNMHFLHTIEENESEELLQELEGGGRKESDEPSRHGIRKSRHETDSESYKATMAYTEKEPVSHEKRGDSNPSTGLASVAAKDQRQPHDEPSTSLGSSRLRNSRRSSSSTHTVSKRGSSAATSPNRRNSSTPQSLRRMSSSTPGSTRRRSSSARSSPSSSAPRVSFFPTTGPNMRAGERLLRTSQKTTSTKRTGGKAPSCRRRRRRRTHPAPEHDDLPAPRWLIDLMFDIEEASKHKLTVE</sequence>
<accession>A0A7J6B124</accession>
<evidence type="ECO:0000313" key="3">
    <source>
        <dbReference type="Proteomes" id="UP000593565"/>
    </source>
</evidence>
<reference evidence="2 3" key="1">
    <citation type="submission" date="2020-02" db="EMBL/GenBank/DDBJ databases">
        <title>A chromosome-scale genome assembly of the black bullhead catfish (Ameiurus melas).</title>
        <authorList>
            <person name="Wen M."/>
            <person name="Zham M."/>
            <person name="Cabau C."/>
            <person name="Klopp C."/>
            <person name="Donnadieu C."/>
            <person name="Roques C."/>
            <person name="Bouchez O."/>
            <person name="Lampietro C."/>
            <person name="Jouanno E."/>
            <person name="Herpin A."/>
            <person name="Louis A."/>
            <person name="Berthelot C."/>
            <person name="Parey E."/>
            <person name="Roest-Crollius H."/>
            <person name="Braasch I."/>
            <person name="Postlethwait J."/>
            <person name="Robinson-Rechavi M."/>
            <person name="Echchiki A."/>
            <person name="Begum T."/>
            <person name="Montfort J."/>
            <person name="Schartl M."/>
            <person name="Bobe J."/>
            <person name="Guiguen Y."/>
        </authorList>
    </citation>
    <scope>NUCLEOTIDE SEQUENCE [LARGE SCALE GENOMIC DNA]</scope>
    <source>
        <strain evidence="2">M_S1</strain>
        <tissue evidence="2">Blood</tissue>
    </source>
</reference>
<dbReference type="AlphaFoldDB" id="A0A7J6B124"/>
<feature type="compositionally biased region" description="Low complexity" evidence="1">
    <location>
        <begin position="179"/>
        <end position="192"/>
    </location>
</feature>
<feature type="compositionally biased region" description="Basic residues" evidence="1">
    <location>
        <begin position="226"/>
        <end position="236"/>
    </location>
</feature>